<keyword evidence="2 9" id="KW-0808">Transferase</keyword>
<gene>
    <name evidence="9 13" type="primary">thiE</name>
    <name evidence="13" type="ORF">RM530_10315</name>
</gene>
<feature type="binding site" evidence="9">
    <location>
        <position position="70"/>
    </location>
    <ligand>
        <name>Mg(2+)</name>
        <dbReference type="ChEBI" id="CHEBI:18420"/>
    </ligand>
</feature>
<evidence type="ECO:0000256" key="11">
    <source>
        <dbReference type="RuleBase" id="RU004253"/>
    </source>
</evidence>
<evidence type="ECO:0000256" key="10">
    <source>
        <dbReference type="RuleBase" id="RU003826"/>
    </source>
</evidence>
<evidence type="ECO:0000256" key="5">
    <source>
        <dbReference type="ARBA" id="ARBA00022977"/>
    </source>
</evidence>
<feature type="domain" description="Thiamine phosphate synthase/TenI" evidence="12">
    <location>
        <begin position="6"/>
        <end position="187"/>
    </location>
</feature>
<evidence type="ECO:0000313" key="14">
    <source>
        <dbReference type="Proteomes" id="UP001254608"/>
    </source>
</evidence>
<comment type="caution">
    <text evidence="9">Lacks conserved residue(s) required for the propagation of feature annotation.</text>
</comment>
<dbReference type="Proteomes" id="UP001254608">
    <property type="component" value="Unassembled WGS sequence"/>
</dbReference>
<feature type="binding site" evidence="9">
    <location>
        <position position="69"/>
    </location>
    <ligand>
        <name>4-amino-2-methyl-5-(diphosphooxymethyl)pyrimidine</name>
        <dbReference type="ChEBI" id="CHEBI:57841"/>
    </ligand>
</feature>
<comment type="catalytic activity">
    <reaction evidence="6 9 10">
        <text>4-methyl-5-(2-phosphooxyethyl)-thiazole + 4-amino-2-methyl-5-(diphosphooxymethyl)pyrimidine + H(+) = thiamine phosphate + diphosphate</text>
        <dbReference type="Rhea" id="RHEA:22328"/>
        <dbReference type="ChEBI" id="CHEBI:15378"/>
        <dbReference type="ChEBI" id="CHEBI:33019"/>
        <dbReference type="ChEBI" id="CHEBI:37575"/>
        <dbReference type="ChEBI" id="CHEBI:57841"/>
        <dbReference type="ChEBI" id="CHEBI:58296"/>
        <dbReference type="EC" id="2.5.1.3"/>
    </reaction>
</comment>
<dbReference type="SUPFAM" id="SSF51391">
    <property type="entry name" value="Thiamin phosphate synthase"/>
    <property type="match status" value="1"/>
</dbReference>
<organism evidence="13 14">
    <name type="scientific">Banduia mediterranea</name>
    <dbReference type="NCBI Taxonomy" id="3075609"/>
    <lineage>
        <taxon>Bacteria</taxon>
        <taxon>Pseudomonadati</taxon>
        <taxon>Pseudomonadota</taxon>
        <taxon>Gammaproteobacteria</taxon>
        <taxon>Nevskiales</taxon>
        <taxon>Algiphilaceae</taxon>
        <taxon>Banduia</taxon>
    </lineage>
</organism>
<feature type="binding site" evidence="9">
    <location>
        <position position="89"/>
    </location>
    <ligand>
        <name>Mg(2+)</name>
        <dbReference type="ChEBI" id="CHEBI:18420"/>
    </ligand>
</feature>
<dbReference type="EC" id="2.5.1.3" evidence="9"/>
<comment type="caution">
    <text evidence="13">The sequence shown here is derived from an EMBL/GenBank/DDBJ whole genome shotgun (WGS) entry which is preliminary data.</text>
</comment>
<dbReference type="NCBIfam" id="TIGR00693">
    <property type="entry name" value="thiE"/>
    <property type="match status" value="1"/>
</dbReference>
<comment type="catalytic activity">
    <reaction evidence="7 9 10">
        <text>2-(2-carboxy-4-methylthiazol-5-yl)ethyl phosphate + 4-amino-2-methyl-5-(diphosphooxymethyl)pyrimidine + 2 H(+) = thiamine phosphate + CO2 + diphosphate</text>
        <dbReference type="Rhea" id="RHEA:47848"/>
        <dbReference type="ChEBI" id="CHEBI:15378"/>
        <dbReference type="ChEBI" id="CHEBI:16526"/>
        <dbReference type="ChEBI" id="CHEBI:33019"/>
        <dbReference type="ChEBI" id="CHEBI:37575"/>
        <dbReference type="ChEBI" id="CHEBI:57841"/>
        <dbReference type="ChEBI" id="CHEBI:62890"/>
        <dbReference type="EC" id="2.5.1.3"/>
    </reaction>
</comment>
<dbReference type="InterPro" id="IPR022998">
    <property type="entry name" value="ThiamineP_synth_TenI"/>
</dbReference>
<dbReference type="Pfam" id="PF02581">
    <property type="entry name" value="TMP-TENI"/>
    <property type="match status" value="1"/>
</dbReference>
<feature type="binding site" evidence="9">
    <location>
        <position position="108"/>
    </location>
    <ligand>
        <name>4-amino-2-methyl-5-(diphosphooxymethyl)pyrimidine</name>
        <dbReference type="ChEBI" id="CHEBI:57841"/>
    </ligand>
</feature>
<name>A0ABU2WJP9_9GAMM</name>
<dbReference type="HAMAP" id="MF_00097">
    <property type="entry name" value="TMP_synthase"/>
    <property type="match status" value="1"/>
</dbReference>
<evidence type="ECO:0000256" key="2">
    <source>
        <dbReference type="ARBA" id="ARBA00022679"/>
    </source>
</evidence>
<dbReference type="RefSeq" id="WP_311365147.1">
    <property type="nucleotide sequence ID" value="NZ_JAVRIC010000013.1"/>
</dbReference>
<dbReference type="Gene3D" id="3.20.20.70">
    <property type="entry name" value="Aldolase class I"/>
    <property type="match status" value="1"/>
</dbReference>
<dbReference type="InterPro" id="IPR036206">
    <property type="entry name" value="ThiamineP_synth_sf"/>
</dbReference>
<feature type="binding site" evidence="9">
    <location>
        <position position="138"/>
    </location>
    <ligand>
        <name>4-amino-2-methyl-5-(diphosphooxymethyl)pyrimidine</name>
        <dbReference type="ChEBI" id="CHEBI:57841"/>
    </ligand>
</feature>
<evidence type="ECO:0000256" key="3">
    <source>
        <dbReference type="ARBA" id="ARBA00022723"/>
    </source>
</evidence>
<feature type="binding site" evidence="9">
    <location>
        <begin position="37"/>
        <end position="41"/>
    </location>
    <ligand>
        <name>4-amino-2-methyl-5-(diphosphooxymethyl)pyrimidine</name>
        <dbReference type="ChEBI" id="CHEBI:57841"/>
    </ligand>
</feature>
<keyword evidence="4 9" id="KW-0460">Magnesium</keyword>
<proteinExistence type="inferred from homology"/>
<comment type="function">
    <text evidence="9">Condenses 4-methyl-5-(beta-hydroxyethyl)thiazole monophosphate (THZ-P) and 2-methyl-4-amino-5-hydroxymethyl pyrimidine pyrophosphate (HMP-PP) to form thiamine monophosphate (TMP).</text>
</comment>
<keyword evidence="14" id="KW-1185">Reference proteome</keyword>
<evidence type="ECO:0000256" key="6">
    <source>
        <dbReference type="ARBA" id="ARBA00047334"/>
    </source>
</evidence>
<evidence type="ECO:0000259" key="12">
    <source>
        <dbReference type="Pfam" id="PF02581"/>
    </source>
</evidence>
<dbReference type="GO" id="GO:0004789">
    <property type="term" value="F:thiamine-phosphate diphosphorylase activity"/>
    <property type="evidence" value="ECO:0007669"/>
    <property type="project" value="UniProtKB-EC"/>
</dbReference>
<evidence type="ECO:0000256" key="1">
    <source>
        <dbReference type="ARBA" id="ARBA00005165"/>
    </source>
</evidence>
<reference evidence="13 14" key="1">
    <citation type="submission" date="2023-09" db="EMBL/GenBank/DDBJ databases">
        <authorList>
            <person name="Rey-Velasco X."/>
        </authorList>
    </citation>
    <scope>NUCLEOTIDE SEQUENCE [LARGE SCALE GENOMIC DNA]</scope>
    <source>
        <strain evidence="13 14">W345</strain>
    </source>
</reference>
<comment type="similarity">
    <text evidence="9 10">Belongs to the thiamine-phosphate synthase family.</text>
</comment>
<evidence type="ECO:0000256" key="8">
    <source>
        <dbReference type="ARBA" id="ARBA00047883"/>
    </source>
</evidence>
<comment type="catalytic activity">
    <reaction evidence="8 9 10">
        <text>2-[(2R,5Z)-2-carboxy-4-methylthiazol-5(2H)-ylidene]ethyl phosphate + 4-amino-2-methyl-5-(diphosphooxymethyl)pyrimidine + 2 H(+) = thiamine phosphate + CO2 + diphosphate</text>
        <dbReference type="Rhea" id="RHEA:47844"/>
        <dbReference type="ChEBI" id="CHEBI:15378"/>
        <dbReference type="ChEBI" id="CHEBI:16526"/>
        <dbReference type="ChEBI" id="CHEBI:33019"/>
        <dbReference type="ChEBI" id="CHEBI:37575"/>
        <dbReference type="ChEBI" id="CHEBI:57841"/>
        <dbReference type="ChEBI" id="CHEBI:62899"/>
        <dbReference type="EC" id="2.5.1.3"/>
    </reaction>
</comment>
<evidence type="ECO:0000256" key="4">
    <source>
        <dbReference type="ARBA" id="ARBA00022842"/>
    </source>
</evidence>
<dbReference type="PANTHER" id="PTHR20857">
    <property type="entry name" value="THIAMINE-PHOSPHATE PYROPHOSPHORYLASE"/>
    <property type="match status" value="1"/>
</dbReference>
<dbReference type="InterPro" id="IPR013785">
    <property type="entry name" value="Aldolase_TIM"/>
</dbReference>
<dbReference type="EMBL" id="JAVRIC010000013">
    <property type="protein sequence ID" value="MDT0497755.1"/>
    <property type="molecule type" value="Genomic_DNA"/>
</dbReference>
<protein>
    <recommendedName>
        <fullName evidence="9">Thiamine-phosphate synthase</fullName>
        <shortName evidence="9">TP synthase</shortName>
        <shortName evidence="9">TPS</shortName>
        <ecNumber evidence="9">2.5.1.3</ecNumber>
    </recommendedName>
    <alternativeName>
        <fullName evidence="9">Thiamine-phosphate pyrophosphorylase</fullName>
        <shortName evidence="9">TMP pyrophosphorylase</shortName>
        <shortName evidence="9">TMP-PPase</shortName>
    </alternativeName>
</protein>
<feature type="binding site" evidence="9">
    <location>
        <position position="165"/>
    </location>
    <ligand>
        <name>2-[(2R,5Z)-2-carboxy-4-methylthiazol-5(2H)-ylidene]ethyl phosphate</name>
        <dbReference type="ChEBI" id="CHEBI:62899"/>
    </ligand>
</feature>
<evidence type="ECO:0000256" key="9">
    <source>
        <dbReference type="HAMAP-Rule" id="MF_00097"/>
    </source>
</evidence>
<evidence type="ECO:0000256" key="7">
    <source>
        <dbReference type="ARBA" id="ARBA00047851"/>
    </source>
</evidence>
<evidence type="ECO:0000313" key="13">
    <source>
        <dbReference type="EMBL" id="MDT0497755.1"/>
    </source>
</evidence>
<accession>A0ABU2WJP9</accession>
<comment type="cofactor">
    <cofactor evidence="9">
        <name>Mg(2+)</name>
        <dbReference type="ChEBI" id="CHEBI:18420"/>
    </cofactor>
    <text evidence="9">Binds 1 Mg(2+) ion per subunit.</text>
</comment>
<sequence length="209" mass="21708">MSLSGLYAVTSEAVCEDPQRLVSAVAAALAGGARLIQYRDKRASTDQREERAKRLRRLCHEAGAALIINDDTELALRSGADGVHLGASDGAIRNARLRLGPRAIIGRSCSGSLERAQAAAAEGASYVAFGRFFASRTKPDAPPASLELLDAARAALALPICVIGGLTADNAGPLRARGADLIAAVDGVFAAPDIEAAARAYLKLFKDPT</sequence>
<feature type="binding site" evidence="9">
    <location>
        <begin position="135"/>
        <end position="137"/>
    </location>
    <ligand>
        <name>2-[(2R,5Z)-2-carboxy-4-methylthiazol-5(2H)-ylidene]ethyl phosphate</name>
        <dbReference type="ChEBI" id="CHEBI:62899"/>
    </ligand>
</feature>
<keyword evidence="5 9" id="KW-0784">Thiamine biosynthesis</keyword>
<dbReference type="InterPro" id="IPR034291">
    <property type="entry name" value="TMP_synthase"/>
</dbReference>
<keyword evidence="3 9" id="KW-0479">Metal-binding</keyword>
<dbReference type="PANTHER" id="PTHR20857:SF15">
    <property type="entry name" value="THIAMINE-PHOSPHATE SYNTHASE"/>
    <property type="match status" value="1"/>
</dbReference>
<comment type="pathway">
    <text evidence="1 9 11">Cofactor biosynthesis; thiamine diphosphate biosynthesis; thiamine phosphate from 4-amino-2-methyl-5-diphosphomethylpyrimidine and 4-methyl-5-(2-phosphoethyl)-thiazole: step 1/1.</text>
</comment>
<dbReference type="CDD" id="cd00564">
    <property type="entry name" value="TMP_TenI"/>
    <property type="match status" value="1"/>
</dbReference>